<dbReference type="InterPro" id="IPR035992">
    <property type="entry name" value="Ricin_B-like_lectins"/>
</dbReference>
<dbReference type="AlphaFoldDB" id="A0A9W4E883"/>
<dbReference type="SUPFAM" id="SSF54001">
    <property type="entry name" value="Cysteine proteinases"/>
    <property type="match status" value="1"/>
</dbReference>
<dbReference type="CDD" id="cd00161">
    <property type="entry name" value="beta-trefoil_Ricin-like"/>
    <property type="match status" value="1"/>
</dbReference>
<feature type="signal peptide" evidence="2">
    <location>
        <begin position="1"/>
        <end position="30"/>
    </location>
</feature>
<keyword evidence="2" id="KW-0732">Signal</keyword>
<dbReference type="Proteomes" id="UP001153328">
    <property type="component" value="Unassembled WGS sequence"/>
</dbReference>
<evidence type="ECO:0000313" key="5">
    <source>
        <dbReference type="Proteomes" id="UP001153328"/>
    </source>
</evidence>
<keyword evidence="5" id="KW-1185">Reference proteome</keyword>
<gene>
    <name evidence="4" type="ORF">SBRY_120046</name>
</gene>
<dbReference type="RefSeq" id="WP_205045928.1">
    <property type="nucleotide sequence ID" value="NZ_CAJVAX010000004.1"/>
</dbReference>
<dbReference type="InterPro" id="IPR038765">
    <property type="entry name" value="Papain-like_cys_pep_sf"/>
</dbReference>
<dbReference type="Pfam" id="PF00652">
    <property type="entry name" value="Ricin_B_lectin"/>
    <property type="match status" value="1"/>
</dbReference>
<evidence type="ECO:0000259" key="3">
    <source>
        <dbReference type="SMART" id="SM00458"/>
    </source>
</evidence>
<name>A0A9W4E883_9ACTN</name>
<dbReference type="PROSITE" id="PS50231">
    <property type="entry name" value="RICIN_B_LECTIN"/>
    <property type="match status" value="1"/>
</dbReference>
<accession>A0A9W4E883</accession>
<dbReference type="InterPro" id="IPR000772">
    <property type="entry name" value="Ricin_B_lectin"/>
</dbReference>
<dbReference type="SMART" id="SM00458">
    <property type="entry name" value="RICIN"/>
    <property type="match status" value="1"/>
</dbReference>
<feature type="compositionally biased region" description="Low complexity" evidence="1">
    <location>
        <begin position="65"/>
        <end position="84"/>
    </location>
</feature>
<feature type="region of interest" description="Disordered" evidence="1">
    <location>
        <begin position="65"/>
        <end position="86"/>
    </location>
</feature>
<organism evidence="4 5">
    <name type="scientific">Actinacidiphila bryophytorum</name>
    <dbReference type="NCBI Taxonomy" id="1436133"/>
    <lineage>
        <taxon>Bacteria</taxon>
        <taxon>Bacillati</taxon>
        <taxon>Actinomycetota</taxon>
        <taxon>Actinomycetes</taxon>
        <taxon>Kitasatosporales</taxon>
        <taxon>Streptomycetaceae</taxon>
        <taxon>Actinacidiphila</taxon>
    </lineage>
</organism>
<protein>
    <recommendedName>
        <fullName evidence="3">Ricin B lectin domain-containing protein</fullName>
    </recommendedName>
</protein>
<dbReference type="Gene3D" id="2.80.10.50">
    <property type="match status" value="3"/>
</dbReference>
<dbReference type="SUPFAM" id="SSF50370">
    <property type="entry name" value="Ricin B-like lectins"/>
    <property type="match status" value="1"/>
</dbReference>
<dbReference type="Gene3D" id="3.90.1720.10">
    <property type="entry name" value="endopeptidase domain like (from Nostoc punctiforme)"/>
    <property type="match status" value="1"/>
</dbReference>
<proteinExistence type="predicted"/>
<sequence length="362" mass="37640">MRRTTGRSAAVRNGAVVIALLGAVLGGATAAAAAASDPGGSTPYSTAVTPTVPHPATATAAELAAAPPSDAPPAAHTTAPSAGAVLPQSATNGALSRAEMIARAQQWISEGVPYSETAYWTDSNGTYRQDCSGFVSMAWHLDTSRTTYTLPAVSTRLSSLDVLQPGDMIDTNTATMQHVVLFKAWTDSSHTTATVLEEAHPGTDARVAQYARSYLTANGFTPYRYNHALDHPQYANAKSDMCLSVSGGGSTADGADIIQWTCNGGPEQQWRWDGSRLVNTKSGKCLSVSGGGSTADGADIIQWTCNTGPEQQWTYHPHTGNWSNGNGKYLSVSGGGSTTAGAQVVQWSSSGGPEQQWWASAA</sequence>
<evidence type="ECO:0000256" key="1">
    <source>
        <dbReference type="SAM" id="MobiDB-lite"/>
    </source>
</evidence>
<evidence type="ECO:0000313" key="4">
    <source>
        <dbReference type="EMBL" id="CAG7617630.1"/>
    </source>
</evidence>
<reference evidence="4" key="1">
    <citation type="submission" date="2021-06" db="EMBL/GenBank/DDBJ databases">
        <authorList>
            <person name="Arsene-Ploetze F."/>
        </authorList>
    </citation>
    <scope>NUCLEOTIDE SEQUENCE</scope>
    <source>
        <strain evidence="4">SBRY1</strain>
    </source>
</reference>
<feature type="domain" description="Ricin B lectin" evidence="3">
    <location>
        <begin position="231"/>
        <end position="360"/>
    </location>
</feature>
<feature type="chain" id="PRO_5040745081" description="Ricin B lectin domain-containing protein" evidence="2">
    <location>
        <begin position="31"/>
        <end position="362"/>
    </location>
</feature>
<dbReference type="EMBL" id="CAJVAX010000004">
    <property type="protein sequence ID" value="CAG7617630.1"/>
    <property type="molecule type" value="Genomic_DNA"/>
</dbReference>
<comment type="caution">
    <text evidence="4">The sequence shown here is derived from an EMBL/GenBank/DDBJ whole genome shotgun (WGS) entry which is preliminary data.</text>
</comment>
<evidence type="ECO:0000256" key="2">
    <source>
        <dbReference type="SAM" id="SignalP"/>
    </source>
</evidence>